<feature type="compositionally biased region" description="Low complexity" evidence="2">
    <location>
        <begin position="11"/>
        <end position="22"/>
    </location>
</feature>
<feature type="domain" description="Cell envelope-related transcriptional attenuator" evidence="4">
    <location>
        <begin position="137"/>
        <end position="292"/>
    </location>
</feature>
<feature type="compositionally biased region" description="Polar residues" evidence="2">
    <location>
        <begin position="437"/>
        <end position="452"/>
    </location>
</feature>
<evidence type="ECO:0000256" key="3">
    <source>
        <dbReference type="SAM" id="Phobius"/>
    </source>
</evidence>
<comment type="caution">
    <text evidence="5">The sequence shown here is derived from an EMBL/GenBank/DDBJ whole genome shotgun (WGS) entry which is preliminary data.</text>
</comment>
<gene>
    <name evidence="5" type="ORF">E4M00_08560</name>
</gene>
<dbReference type="Proteomes" id="UP000298127">
    <property type="component" value="Unassembled WGS sequence"/>
</dbReference>
<evidence type="ECO:0000313" key="5">
    <source>
        <dbReference type="EMBL" id="TFV98080.1"/>
    </source>
</evidence>
<keyword evidence="3" id="KW-0472">Membrane</keyword>
<evidence type="ECO:0000313" key="6">
    <source>
        <dbReference type="Proteomes" id="UP000298127"/>
    </source>
</evidence>
<dbReference type="Gene3D" id="3.40.630.190">
    <property type="entry name" value="LCP protein"/>
    <property type="match status" value="1"/>
</dbReference>
<dbReference type="EMBL" id="SPQZ01000003">
    <property type="protein sequence ID" value="TFV98080.1"/>
    <property type="molecule type" value="Genomic_DNA"/>
</dbReference>
<evidence type="ECO:0000256" key="2">
    <source>
        <dbReference type="SAM" id="MobiDB-lite"/>
    </source>
</evidence>
<dbReference type="PANTHER" id="PTHR33392">
    <property type="entry name" value="POLYISOPRENYL-TEICHOIC ACID--PEPTIDOGLYCAN TEICHOIC ACID TRANSFERASE TAGU"/>
    <property type="match status" value="1"/>
</dbReference>
<feature type="region of interest" description="Disordered" evidence="2">
    <location>
        <begin position="1"/>
        <end position="23"/>
    </location>
</feature>
<dbReference type="Pfam" id="PF03816">
    <property type="entry name" value="LytR_cpsA_psr"/>
    <property type="match status" value="1"/>
</dbReference>
<feature type="compositionally biased region" description="Low complexity" evidence="2">
    <location>
        <begin position="386"/>
        <end position="396"/>
    </location>
</feature>
<accession>A0A4Y9R0V1</accession>
<evidence type="ECO:0000256" key="1">
    <source>
        <dbReference type="ARBA" id="ARBA00006068"/>
    </source>
</evidence>
<keyword evidence="3" id="KW-1133">Transmembrane helix</keyword>
<feature type="region of interest" description="Disordered" evidence="2">
    <location>
        <begin position="378"/>
        <end position="452"/>
    </location>
</feature>
<protein>
    <submittedName>
        <fullName evidence="5">LytR family transcriptional regulator</fullName>
    </submittedName>
</protein>
<reference evidence="5 6" key="1">
    <citation type="journal article" date="2018" name="J. Microbiol.">
        <title>Leifsonia flava sp. nov., a novel actinobacterium isolated from the rhizosphere of Aquilegia viridiflora.</title>
        <authorList>
            <person name="Cai Y."/>
            <person name="Tao W.Z."/>
            <person name="Ma Y.J."/>
            <person name="Cheng J."/>
            <person name="Zhang M.Y."/>
            <person name="Zhang Y.X."/>
        </authorList>
    </citation>
    <scope>NUCLEOTIDE SEQUENCE [LARGE SCALE GENOMIC DNA]</scope>
    <source>
        <strain evidence="5 6">SYP-B2174</strain>
    </source>
</reference>
<keyword evidence="6" id="KW-1185">Reference proteome</keyword>
<name>A0A4Y9R0V1_9MICO</name>
<evidence type="ECO:0000259" key="4">
    <source>
        <dbReference type="Pfam" id="PF03816"/>
    </source>
</evidence>
<dbReference type="AlphaFoldDB" id="A0A4Y9R0V1"/>
<sequence>MSRGFESHALRTTTTRQPTTERNCVSDDLRHHSRRSAKTPGVARHGRLKRSSATATAFKALAAAMAVVFVAGLSVVGIAGLSLASAVSPGVTLENEKTLGAIPQIGAIDGGANVLLVGSDSREGQGDGYGEESGDLNDVTMLLHIAQDHSSASVISFPRDMFVPIPECPDPNGGTFDAMSSQKINTTLGYGGLACTVLTVEQLTGLSIPFAAEVQFNGVIAMSDAVGGVPVCVAERIEDDHTDTYLDPGEHTLSGLAALQFLRTRHGVGDGSDLTRISNQQVFLSSLVRTIKSADTLTNPVKLYSLAKAALSNMKLSNSLQNMDTMVSIAMALKDIDLNNVVFVQYPTGSTEGGVEPLEEPAAALNAALLADQPIALTGDTGGSVADPNAPATEEPAATEEPEATEEPAADPEPSTEAPAPTKTPTTKTELDAKGQTAGQYTCSSGRTLDDQ</sequence>
<dbReference type="InterPro" id="IPR004474">
    <property type="entry name" value="LytR_CpsA_psr"/>
</dbReference>
<comment type="similarity">
    <text evidence="1">Belongs to the LytR/CpsA/Psr (LCP) family.</text>
</comment>
<feature type="compositionally biased region" description="Acidic residues" evidence="2">
    <location>
        <begin position="397"/>
        <end position="410"/>
    </location>
</feature>
<dbReference type="InterPro" id="IPR050922">
    <property type="entry name" value="LytR/CpsA/Psr_CW_biosynth"/>
</dbReference>
<organism evidence="5 6">
    <name type="scientific">Orlajensenia leifsoniae</name>
    <dbReference type="NCBI Taxonomy" id="2561933"/>
    <lineage>
        <taxon>Bacteria</taxon>
        <taxon>Bacillati</taxon>
        <taxon>Actinomycetota</taxon>
        <taxon>Actinomycetes</taxon>
        <taxon>Micrococcales</taxon>
        <taxon>Microbacteriaceae</taxon>
        <taxon>Orlajensenia</taxon>
    </lineage>
</organism>
<feature type="compositionally biased region" description="Low complexity" evidence="2">
    <location>
        <begin position="412"/>
        <end position="428"/>
    </location>
</feature>
<keyword evidence="3" id="KW-0812">Transmembrane</keyword>
<dbReference type="PANTHER" id="PTHR33392:SF6">
    <property type="entry name" value="POLYISOPRENYL-TEICHOIC ACID--PEPTIDOGLYCAN TEICHOIC ACID TRANSFERASE TAGU"/>
    <property type="match status" value="1"/>
</dbReference>
<proteinExistence type="inferred from homology"/>
<dbReference type="NCBIfam" id="TIGR00350">
    <property type="entry name" value="lytR_cpsA_psr"/>
    <property type="match status" value="1"/>
</dbReference>
<feature type="transmembrane region" description="Helical" evidence="3">
    <location>
        <begin position="57"/>
        <end position="83"/>
    </location>
</feature>